<feature type="coiled-coil region" evidence="1">
    <location>
        <begin position="919"/>
        <end position="946"/>
    </location>
</feature>
<name>A0A0N9PYY6_9VIRU</name>
<sequence length="1295" mass="145386">MEFAGARQKSAKFTGRPFQSVSTTLIRQDLEKRRASFSQEKTFVQKKYILNEQKISSASSGLIATKTLDSVFSGDSAESSKAKQRMLQEFTSPEVAPISKLVPVYSQGYINQYFLYLQEQEKKDAVKRALVKKGLLISLAAATTGIGYAYFVSDPEFCLKVVGRFLPDEWVQRLENSPELAALKVLTFIVPVASQGIVTSSLNQIIQGYDVRLFLLSEVSSVTKDGIAGSLNLLNKALSITGNFEAPLSVNSSTLDLFGTVVSRTAVTAVSELASGAKDFWLRYNDTGDLVSEMAYQTLQNNLEYERQLESLTQKYKSSKDFAGMLKKQKRDSSKSTVLFSKISWYLGRIVEVPVKVAKRYKFTVIGLLAVLSCSQYALKYVGVDMFSFLTKEKLESLLKYSVSGTTTTLQYFFDAVKENGIGTLDGVLSLAKKIFTPDMLAQYGLNALETRAIPFWFTWLWIKKFAVPQRITRFLKKYPIFRKKFQFKFLKQALEKYFGQQLEWDLAYYQVFEWLFGSVSVNAMSSIVQNSFSRKNVSFFIEKLDFSTFGLFYSAAQNSAETLWQQGPNEFWEKISLEKFFPQFEQSLSRFSPGSSLYDSKGSLLYTILDINGFNLSLKDVQNKDISMSILELPQVFDSDKKEIDLSEALNATLSFSSEKEGILENALKAGYTQEMFEQDTSVLKEKAKEIRHTIQDKFYRDFTARKRDAETIQETMKRKLEDIDTLLSVGRGDAIGKNPQEIREQLFQKIQKNSETLSFLRDAQVKILEKQADLLRELDMAWEKYLENLDSVSKKVVSSQISNFVKPEIQLEKVEKLQTSSIQEKRQILGEAEKQVKSSVFARQQTALRTAKEFEQQQKYSLSQKISQSQAQTLKTQLSAFISNTIASSKFEQMVDVLLSLTYSTNIDSVQFSDADVALLKDSLDDFQKQRDETERLFDKLSLDKSALVCYNTSEYDWDLSEGYAISRETGQRDQKYDACFSDSLFPKVYNFVQNKAPNLLSNSVAVANPVVGTLLKLPLSFATGILSAVPFSYAKVAEADDGTDDLTRAILLFIEIQCASNPGSASCKAANIQKKARQEAVTNSKYRTVDILQTLSKTKDENLANVLKGLFSATEEKSDELAFQAYDILLSAGFSGTLNDMLFGAEGISTLRMAYSEWAKRYQESWYYRNLLTEDALDRQRISDSGLLFLALFDPIYLSRVSGAFGTMVGVGDLASSFLEGAKGTASSLAEAATDAFSSLFSGITEGASQAYEASLTGLEERGFFQTTEDTPSLLASVYDAFDGATNFFSWS</sequence>
<keyword evidence="1" id="KW-0175">Coiled coil</keyword>
<dbReference type="Proteomes" id="UP000319438">
    <property type="component" value="Segment"/>
</dbReference>
<evidence type="ECO:0000256" key="1">
    <source>
        <dbReference type="SAM" id="Coils"/>
    </source>
</evidence>
<protein>
    <submittedName>
        <fullName evidence="2">Uncharacterized protein</fullName>
    </submittedName>
</protein>
<dbReference type="EMBL" id="KT428292">
    <property type="protein sequence ID" value="ALH06876.1"/>
    <property type="molecule type" value="Genomic_DNA"/>
</dbReference>
<accession>A0A0N9PYY6</accession>
<proteinExistence type="predicted"/>
<organism evidence="2 3">
    <name type="scientific">Port-miou virus</name>
    <dbReference type="NCBI Taxonomy" id="1733873"/>
    <lineage>
        <taxon>Viruses</taxon>
        <taxon>Varidnaviria</taxon>
        <taxon>Bamfordvirae</taxon>
        <taxon>Nucleocytoviricota</taxon>
        <taxon>Megaviricetes</taxon>
        <taxon>Pimascovirales</taxon>
        <taxon>Pimascovirales incertae sedis</taxon>
        <taxon>Marseilleviridae</taxon>
        <taxon>Losannavirus</taxon>
        <taxon>Losannavirus lausannense</taxon>
        <taxon>Lausannevirus</taxon>
    </lineage>
</organism>
<gene>
    <name evidence="2" type="ORF">PMV_178</name>
</gene>
<evidence type="ECO:0000313" key="3">
    <source>
        <dbReference type="Proteomes" id="UP000319438"/>
    </source>
</evidence>
<reference evidence="2" key="1">
    <citation type="journal article" date="2015" name="Genome Announc.">
        <title>Complete Genome Sequence of a New Member of the Marseilleviridae Recovered from the Brackish Submarine Spring in the Cassis Port-Miou Calanque, France.</title>
        <authorList>
            <person name="Doutre G."/>
            <person name="Arfib B."/>
            <person name="Rochette P."/>
            <person name="Claverie J.M."/>
            <person name="Bonin P."/>
            <person name="Abergel C."/>
        </authorList>
    </citation>
    <scope>NUCLEOTIDE SEQUENCE [LARGE SCALE GENOMIC DNA]</scope>
    <source>
        <strain evidence="2">1</strain>
    </source>
</reference>
<evidence type="ECO:0000313" key="2">
    <source>
        <dbReference type="EMBL" id="ALH06876.1"/>
    </source>
</evidence>